<organism evidence="1 2">
    <name type="scientific">Candidatus Phycorickettsia trachydisci</name>
    <dbReference type="NCBI Taxonomy" id="2115978"/>
    <lineage>
        <taxon>Bacteria</taxon>
        <taxon>Pseudomonadati</taxon>
        <taxon>Pseudomonadota</taxon>
        <taxon>Alphaproteobacteria</taxon>
        <taxon>Rickettsiales</taxon>
        <taxon>Rickettsiaceae</taxon>
        <taxon>Candidatus Phycorickettsia</taxon>
    </lineage>
</organism>
<reference evidence="1 2" key="1">
    <citation type="submission" date="2018-03" db="EMBL/GenBank/DDBJ databases">
        <title>A gene transfer event suggests a long-term partnership between eustigmatophyte algae and a novel lineage of endosymbiotic bacteria.</title>
        <authorList>
            <person name="Yurchenko T."/>
            <person name="Sevcikova T."/>
            <person name="Pribyl P."/>
            <person name="El Karkouri K."/>
            <person name="Klimes V."/>
            <person name="Amaral R."/>
            <person name="Zbrankova V."/>
            <person name="Kim E."/>
            <person name="Raoult D."/>
            <person name="Santos L.M.A."/>
            <person name="Elias M."/>
        </authorList>
    </citation>
    <scope>NUCLEOTIDE SEQUENCE [LARGE SCALE GENOMIC DNA]</scope>
    <source>
        <strain evidence="1">CCALA 838</strain>
    </source>
</reference>
<name>A0A2P1P958_9RICK</name>
<dbReference type="KEGG" id="ptc:phytr_8810"/>
<dbReference type="Proteomes" id="UP000241762">
    <property type="component" value="Chromosome"/>
</dbReference>
<gene>
    <name evidence="1" type="ORF">phytr_8810</name>
</gene>
<evidence type="ECO:0000313" key="2">
    <source>
        <dbReference type="Proteomes" id="UP000241762"/>
    </source>
</evidence>
<dbReference type="AlphaFoldDB" id="A0A2P1P958"/>
<sequence length="67" mass="7868">MKTIRICFLYLLLCTVNNTNILCLFLPILLKISKKLSYHSYENYLNNILKESNLLTQNTDANIKFIN</sequence>
<protein>
    <submittedName>
        <fullName evidence="1">Uncharacterized protein</fullName>
    </submittedName>
</protein>
<accession>A0A2P1P958</accession>
<proteinExistence type="predicted"/>
<dbReference type="EMBL" id="CP027845">
    <property type="protein sequence ID" value="AVP87812.1"/>
    <property type="molecule type" value="Genomic_DNA"/>
</dbReference>
<evidence type="ECO:0000313" key="1">
    <source>
        <dbReference type="EMBL" id="AVP87812.1"/>
    </source>
</evidence>
<keyword evidence="2" id="KW-1185">Reference proteome</keyword>